<feature type="compositionally biased region" description="Basic and acidic residues" evidence="10">
    <location>
        <begin position="397"/>
        <end position="417"/>
    </location>
</feature>
<evidence type="ECO:0000256" key="9">
    <source>
        <dbReference type="RuleBase" id="RU361217"/>
    </source>
</evidence>
<evidence type="ECO:0000256" key="3">
    <source>
        <dbReference type="ARBA" id="ARBA00007330"/>
    </source>
</evidence>
<evidence type="ECO:0000313" key="13">
    <source>
        <dbReference type="EMBL" id="GIP59106.1"/>
    </source>
</evidence>
<keyword evidence="5" id="KW-0319">Glycerol metabolism</keyword>
<comment type="catalytic activity">
    <reaction evidence="8 9">
        <text>a quinone + sn-glycerol 3-phosphate = dihydroxyacetone phosphate + a quinol</text>
        <dbReference type="Rhea" id="RHEA:18977"/>
        <dbReference type="ChEBI" id="CHEBI:24646"/>
        <dbReference type="ChEBI" id="CHEBI:57597"/>
        <dbReference type="ChEBI" id="CHEBI:57642"/>
        <dbReference type="ChEBI" id="CHEBI:132124"/>
        <dbReference type="EC" id="1.1.5.3"/>
    </reaction>
</comment>
<evidence type="ECO:0000256" key="4">
    <source>
        <dbReference type="ARBA" id="ARBA00022630"/>
    </source>
</evidence>
<evidence type="ECO:0000259" key="11">
    <source>
        <dbReference type="Pfam" id="PF01266"/>
    </source>
</evidence>
<accession>A0ABQ4MT59</accession>
<feature type="region of interest" description="Disordered" evidence="10">
    <location>
        <begin position="397"/>
        <end position="426"/>
    </location>
</feature>
<reference evidence="13 14" key="1">
    <citation type="submission" date="2021-03" db="EMBL/GenBank/DDBJ databases">
        <title>Antimicrobial resistance genes in bacteria isolated from Japanese honey, and their potential for conferring macrolide and lincosamide resistance in the American foulbrood pathogen Paenibacillus larvae.</title>
        <authorList>
            <person name="Okamoto M."/>
            <person name="Kumagai M."/>
            <person name="Kanamori H."/>
            <person name="Takamatsu D."/>
        </authorList>
    </citation>
    <scope>NUCLEOTIDE SEQUENCE [LARGE SCALE GENOMIC DNA]</scope>
    <source>
        <strain evidence="13 14">J15TS10</strain>
    </source>
</reference>
<evidence type="ECO:0000256" key="8">
    <source>
        <dbReference type="ARBA" id="ARBA00049055"/>
    </source>
</evidence>
<evidence type="ECO:0000256" key="10">
    <source>
        <dbReference type="SAM" id="MobiDB-lite"/>
    </source>
</evidence>
<dbReference type="InterPro" id="IPR000447">
    <property type="entry name" value="G3P_DH_FAD-dep"/>
</dbReference>
<evidence type="ECO:0000256" key="5">
    <source>
        <dbReference type="ARBA" id="ARBA00022798"/>
    </source>
</evidence>
<dbReference type="PROSITE" id="PS00978">
    <property type="entry name" value="FAD_G3PDH_2"/>
    <property type="match status" value="1"/>
</dbReference>
<keyword evidence="4 9" id="KW-0285">Flavoprotein</keyword>
<gene>
    <name evidence="13" type="primary">glpD</name>
    <name evidence="13" type="ORF">J15TS10_29200</name>
</gene>
<dbReference type="InterPro" id="IPR036188">
    <property type="entry name" value="FAD/NAD-bd_sf"/>
</dbReference>
<dbReference type="PANTHER" id="PTHR11985">
    <property type="entry name" value="GLYCEROL-3-PHOSPHATE DEHYDROGENASE"/>
    <property type="match status" value="1"/>
</dbReference>
<feature type="domain" description="Alpha-glycerophosphate oxidase C-terminal" evidence="12">
    <location>
        <begin position="573"/>
        <end position="625"/>
    </location>
</feature>
<dbReference type="RefSeq" id="WP_213591742.1">
    <property type="nucleotide sequence ID" value="NZ_BOSM01000004.1"/>
</dbReference>
<keyword evidence="7 9" id="KW-0560">Oxidoreductase</keyword>
<dbReference type="InterPro" id="IPR038299">
    <property type="entry name" value="DAO_C_sf"/>
</dbReference>
<dbReference type="InterPro" id="IPR031656">
    <property type="entry name" value="DAO_C"/>
</dbReference>
<comment type="cofactor">
    <cofactor evidence="1 9">
        <name>FAD</name>
        <dbReference type="ChEBI" id="CHEBI:57692"/>
    </cofactor>
</comment>
<dbReference type="PRINTS" id="PR01001">
    <property type="entry name" value="FADG3PDH"/>
</dbReference>
<dbReference type="InterPro" id="IPR006076">
    <property type="entry name" value="FAD-dep_OxRdtase"/>
</dbReference>
<evidence type="ECO:0000256" key="6">
    <source>
        <dbReference type="ARBA" id="ARBA00022827"/>
    </source>
</evidence>
<evidence type="ECO:0000313" key="14">
    <source>
        <dbReference type="Proteomes" id="UP000681290"/>
    </source>
</evidence>
<dbReference type="Pfam" id="PF01266">
    <property type="entry name" value="DAO"/>
    <property type="match status" value="1"/>
</dbReference>
<dbReference type="Proteomes" id="UP000681290">
    <property type="component" value="Unassembled WGS sequence"/>
</dbReference>
<evidence type="ECO:0000256" key="1">
    <source>
        <dbReference type="ARBA" id="ARBA00001974"/>
    </source>
</evidence>
<dbReference type="EC" id="1.1.5.3" evidence="9"/>
<dbReference type="EMBL" id="BOSM01000004">
    <property type="protein sequence ID" value="GIP59106.1"/>
    <property type="molecule type" value="Genomic_DNA"/>
</dbReference>
<name>A0ABQ4MT59_9BACL</name>
<dbReference type="Pfam" id="PF16901">
    <property type="entry name" value="DAO_C"/>
    <property type="match status" value="1"/>
</dbReference>
<evidence type="ECO:0000259" key="12">
    <source>
        <dbReference type="Pfam" id="PF16901"/>
    </source>
</evidence>
<sequence length="651" mass="71122">MTAPFASRMRMHLLQEMEQAPLDLLIIGGGITGSGIALDAAARGMRVGLVDMQDYAAGTSSRSTKLVHGGLRYLKQFDIGVVAEVGKERAIVYENGPHVTTPEWMLLPIYKEGTFGRFSTSLGLRVYDFLAGVKREERRRMLSAAQTLAKEPLLRREGLEGGGYYVEYRTDDARLTLEVLKEAVAHGALALNYARLERFDYEAGQIAGAEIADVLSGRKYTVRARCIVNAAGPWVDTLRQLDGSQQGKRLLLTKGIHLVVDQSRFPLRQAVYFDTPDGRMLFAIPRDGKTYVGTTDTEYTGDMAHPRMTERDRQYVLDAVNGMFPELRITTEDIESSWAGIRPLIFEEGKGPSEISRRDEIWQSESGLITIAGGKLTGYRKMAETVVNRVAAKLEERAGQDSGTDGDRNGRVEETGGFRKGASGRGVETGGVAVPVVGAGGKYPPCRTKELPISGGHVGGAASFQDYVAKKTREGTGLGLPRELAAKWAACYGSNVDRLFELVREMGNEPAVEVKGVRAAGELRALGGAGVADTSEMPEPAEISKAEDRTEVGQPAALGVSDKGRLPMEVSVPLRYAMEHEMAVTLEDFFVRRTGALLFDIDWVRKWKGPAAAYMASYLGWSTDEQARYAEELESRLYEAVVPEDAADVDS</sequence>
<evidence type="ECO:0000256" key="2">
    <source>
        <dbReference type="ARBA" id="ARBA00004977"/>
    </source>
</evidence>
<keyword evidence="6" id="KW-0274">FAD</keyword>
<comment type="similarity">
    <text evidence="3 9">Belongs to the FAD-dependent glycerol-3-phosphate dehydrogenase family.</text>
</comment>
<dbReference type="Gene3D" id="3.30.9.10">
    <property type="entry name" value="D-Amino Acid Oxidase, subunit A, domain 2"/>
    <property type="match status" value="1"/>
</dbReference>
<dbReference type="PANTHER" id="PTHR11985:SF35">
    <property type="entry name" value="ANAEROBIC GLYCEROL-3-PHOSPHATE DEHYDROGENASE SUBUNIT A"/>
    <property type="match status" value="1"/>
</dbReference>
<protein>
    <recommendedName>
        <fullName evidence="9">Glycerol-3-phosphate dehydrogenase</fullName>
        <ecNumber evidence="9">1.1.5.3</ecNumber>
    </recommendedName>
</protein>
<comment type="caution">
    <text evidence="13">The sequence shown here is derived from an EMBL/GenBank/DDBJ whole genome shotgun (WGS) entry which is preliminary data.</text>
</comment>
<feature type="domain" description="FAD dependent oxidoreductase" evidence="11">
    <location>
        <begin position="23"/>
        <end position="348"/>
    </location>
</feature>
<dbReference type="Gene3D" id="1.10.8.870">
    <property type="entry name" value="Alpha-glycerophosphate oxidase, cap domain"/>
    <property type="match status" value="1"/>
</dbReference>
<dbReference type="SUPFAM" id="SSF51905">
    <property type="entry name" value="FAD/NAD(P)-binding domain"/>
    <property type="match status" value="1"/>
</dbReference>
<proteinExistence type="inferred from homology"/>
<keyword evidence="14" id="KW-1185">Reference proteome</keyword>
<dbReference type="Gene3D" id="3.50.50.60">
    <property type="entry name" value="FAD/NAD(P)-binding domain"/>
    <property type="match status" value="1"/>
</dbReference>
<evidence type="ECO:0000256" key="7">
    <source>
        <dbReference type="ARBA" id="ARBA00023002"/>
    </source>
</evidence>
<comment type="pathway">
    <text evidence="2">Polyol metabolism; glycerol degradation via glycerol kinase pathway; glycerone phosphate from sn-glycerol 3-phosphate (aerobic route): step 1/1.</text>
</comment>
<dbReference type="PROSITE" id="PS00977">
    <property type="entry name" value="FAD_G3PDH_1"/>
    <property type="match status" value="1"/>
</dbReference>
<dbReference type="SUPFAM" id="SSF54373">
    <property type="entry name" value="FAD-linked reductases, C-terminal domain"/>
    <property type="match status" value="1"/>
</dbReference>
<organism evidence="13 14">
    <name type="scientific">Paenibacillus woosongensis</name>
    <dbReference type="NCBI Taxonomy" id="307580"/>
    <lineage>
        <taxon>Bacteria</taxon>
        <taxon>Bacillati</taxon>
        <taxon>Bacillota</taxon>
        <taxon>Bacilli</taxon>
        <taxon>Bacillales</taxon>
        <taxon>Paenibacillaceae</taxon>
        <taxon>Paenibacillus</taxon>
    </lineage>
</organism>